<organism evidence="10 11">
    <name type="scientific">Moraxella canis</name>
    <dbReference type="NCBI Taxonomy" id="90239"/>
    <lineage>
        <taxon>Bacteria</taxon>
        <taxon>Pseudomonadati</taxon>
        <taxon>Pseudomonadota</taxon>
        <taxon>Gammaproteobacteria</taxon>
        <taxon>Moraxellales</taxon>
        <taxon>Moraxellaceae</taxon>
        <taxon>Moraxella</taxon>
    </lineage>
</organism>
<feature type="binding site" evidence="8">
    <location>
        <position position="91"/>
    </location>
    <ligand>
        <name>Mg(2+)</name>
        <dbReference type="ChEBI" id="CHEBI:18420"/>
    </ligand>
</feature>
<dbReference type="GO" id="GO:0090729">
    <property type="term" value="F:toxin activity"/>
    <property type="evidence" value="ECO:0007669"/>
    <property type="project" value="UniProtKB-KW"/>
</dbReference>
<dbReference type="Proteomes" id="UP000190322">
    <property type="component" value="Unassembled WGS sequence"/>
</dbReference>
<evidence type="ECO:0000256" key="2">
    <source>
        <dbReference type="ARBA" id="ARBA00022649"/>
    </source>
</evidence>
<dbReference type="InterPro" id="IPR002716">
    <property type="entry name" value="PIN_dom"/>
</dbReference>
<dbReference type="EC" id="3.1.-.-" evidence="8"/>
<dbReference type="CDD" id="cd18736">
    <property type="entry name" value="PIN_CcVapC1-like"/>
    <property type="match status" value="1"/>
</dbReference>
<comment type="similarity">
    <text evidence="7 8">Belongs to the PINc/VapC protein family.</text>
</comment>
<keyword evidence="8" id="KW-0800">Toxin</keyword>
<dbReference type="InterPro" id="IPR050556">
    <property type="entry name" value="Type_II_TA_system_RNase"/>
</dbReference>
<dbReference type="GO" id="GO:0000287">
    <property type="term" value="F:magnesium ion binding"/>
    <property type="evidence" value="ECO:0007669"/>
    <property type="project" value="UniProtKB-UniRule"/>
</dbReference>
<feature type="binding site" evidence="8">
    <location>
        <position position="7"/>
    </location>
    <ligand>
        <name>Mg(2+)</name>
        <dbReference type="ChEBI" id="CHEBI:18420"/>
    </ligand>
</feature>
<dbReference type="EMBL" id="MUXT01000009">
    <property type="protein sequence ID" value="OOR82907.1"/>
    <property type="molecule type" value="Genomic_DNA"/>
</dbReference>
<keyword evidence="5 8" id="KW-0378">Hydrolase</keyword>
<sequence length="126" mass="14337">MVKYLLDTNICIYLLKHQPKSVLDRFASCHVGEVGMSAITWAELLRGLDKYEPKAEFERLRGLLQVLPFDEKAAVCFGEYMQTANHKASFDTLIACHAKAHQLTLVTNNTKDFERYGVSLENWAQA</sequence>
<evidence type="ECO:0000313" key="10">
    <source>
        <dbReference type="EMBL" id="OOR82907.1"/>
    </source>
</evidence>
<keyword evidence="4 8" id="KW-0479">Metal-binding</keyword>
<evidence type="ECO:0000313" key="11">
    <source>
        <dbReference type="Proteomes" id="UP000190322"/>
    </source>
</evidence>
<gene>
    <name evidence="8" type="primary">vapC</name>
    <name evidence="10" type="ORF">B0180_08505</name>
</gene>
<dbReference type="Gene3D" id="3.40.50.1010">
    <property type="entry name" value="5'-nuclease"/>
    <property type="match status" value="1"/>
</dbReference>
<evidence type="ECO:0000256" key="6">
    <source>
        <dbReference type="ARBA" id="ARBA00022842"/>
    </source>
</evidence>
<evidence type="ECO:0000259" key="9">
    <source>
        <dbReference type="Pfam" id="PF01850"/>
    </source>
</evidence>
<evidence type="ECO:0000256" key="3">
    <source>
        <dbReference type="ARBA" id="ARBA00022722"/>
    </source>
</evidence>
<feature type="domain" description="PIN" evidence="9">
    <location>
        <begin position="4"/>
        <end position="117"/>
    </location>
</feature>
<keyword evidence="2 8" id="KW-1277">Toxin-antitoxin system</keyword>
<dbReference type="SUPFAM" id="SSF88723">
    <property type="entry name" value="PIN domain-like"/>
    <property type="match status" value="1"/>
</dbReference>
<dbReference type="GO" id="GO:0004540">
    <property type="term" value="F:RNA nuclease activity"/>
    <property type="evidence" value="ECO:0007669"/>
    <property type="project" value="InterPro"/>
</dbReference>
<keyword evidence="3 8" id="KW-0540">Nuclease</keyword>
<dbReference type="PANTHER" id="PTHR33653:SF1">
    <property type="entry name" value="RIBONUCLEASE VAPC2"/>
    <property type="match status" value="1"/>
</dbReference>
<evidence type="ECO:0000256" key="8">
    <source>
        <dbReference type="HAMAP-Rule" id="MF_00265"/>
    </source>
</evidence>
<proteinExistence type="inferred from homology"/>
<evidence type="ECO:0000256" key="1">
    <source>
        <dbReference type="ARBA" id="ARBA00001946"/>
    </source>
</evidence>
<dbReference type="PANTHER" id="PTHR33653">
    <property type="entry name" value="RIBONUCLEASE VAPC2"/>
    <property type="match status" value="1"/>
</dbReference>
<dbReference type="HAMAP" id="MF_00265">
    <property type="entry name" value="VapC_Nob1"/>
    <property type="match status" value="1"/>
</dbReference>
<keyword evidence="6 8" id="KW-0460">Magnesium</keyword>
<dbReference type="Pfam" id="PF01850">
    <property type="entry name" value="PIN"/>
    <property type="match status" value="1"/>
</dbReference>
<evidence type="ECO:0000256" key="5">
    <source>
        <dbReference type="ARBA" id="ARBA00022801"/>
    </source>
</evidence>
<accession>A0A1S9ZHU4</accession>
<dbReference type="AlphaFoldDB" id="A0A1S9ZHU4"/>
<dbReference type="GO" id="GO:0016787">
    <property type="term" value="F:hydrolase activity"/>
    <property type="evidence" value="ECO:0007669"/>
    <property type="project" value="UniProtKB-KW"/>
</dbReference>
<comment type="cofactor">
    <cofactor evidence="1 8">
        <name>Mg(2+)</name>
        <dbReference type="ChEBI" id="CHEBI:18420"/>
    </cofactor>
</comment>
<dbReference type="InterPro" id="IPR029060">
    <property type="entry name" value="PIN-like_dom_sf"/>
</dbReference>
<dbReference type="InterPro" id="IPR022907">
    <property type="entry name" value="VapC_family"/>
</dbReference>
<evidence type="ECO:0000256" key="4">
    <source>
        <dbReference type="ARBA" id="ARBA00022723"/>
    </source>
</evidence>
<comment type="caution">
    <text evidence="10">The sequence shown here is derived from an EMBL/GenBank/DDBJ whole genome shotgun (WGS) entry which is preliminary data.</text>
</comment>
<evidence type="ECO:0000256" key="7">
    <source>
        <dbReference type="ARBA" id="ARBA00038093"/>
    </source>
</evidence>
<reference evidence="10 11" key="1">
    <citation type="submission" date="2017-02" db="EMBL/GenBank/DDBJ databases">
        <title>Draft genome sequence of Moraxella canis CCUG 8415A type strain.</title>
        <authorList>
            <person name="Engstrom-Jakobsson H."/>
            <person name="Salva-Serra F."/>
            <person name="Thorell K."/>
            <person name="Gonzales-Siles L."/>
            <person name="Karlsson R."/>
            <person name="Boulund F."/>
            <person name="Engstrand L."/>
            <person name="Moore E."/>
        </authorList>
    </citation>
    <scope>NUCLEOTIDE SEQUENCE [LARGE SCALE GENOMIC DNA]</scope>
    <source>
        <strain evidence="10 11">CCUG 8415A</strain>
    </source>
</reference>
<protein>
    <recommendedName>
        <fullName evidence="8">Ribonuclease VapC</fullName>
        <shortName evidence="8">RNase VapC</shortName>
        <ecNumber evidence="8">3.1.-.-</ecNumber>
    </recommendedName>
    <alternativeName>
        <fullName evidence="8">Toxin VapC</fullName>
    </alternativeName>
</protein>
<comment type="function">
    <text evidence="8">Toxic component of a toxin-antitoxin (TA) system. An RNase.</text>
</comment>
<name>A0A1S9ZHU4_9GAMM</name>